<sequence length="97" mass="10788">MAEKKKGGATKNKVNSGDILRSVMKIRGYTSASLARQMEYDVSSYVTNRVNADDLKLSTMAMLLEEMKYQIVIQPIGADVASDEFVLKVLERDGEPE</sequence>
<name>A0A8S5VHE4_9CAUD</name>
<reference evidence="1" key="1">
    <citation type="journal article" date="2021" name="Proc. Natl. Acad. Sci. U.S.A.">
        <title>A Catalog of Tens of Thousands of Viruses from Human Metagenomes Reveals Hidden Associations with Chronic Diseases.</title>
        <authorList>
            <person name="Tisza M.J."/>
            <person name="Buck C.B."/>
        </authorList>
    </citation>
    <scope>NUCLEOTIDE SEQUENCE</scope>
    <source>
        <strain evidence="1">CtNxi14</strain>
    </source>
</reference>
<accession>A0A8S5VHE4</accession>
<dbReference type="EMBL" id="BK016266">
    <property type="protein sequence ID" value="DAG06194.1"/>
    <property type="molecule type" value="Genomic_DNA"/>
</dbReference>
<proteinExistence type="predicted"/>
<organism evidence="1">
    <name type="scientific">Siphoviridae sp. ctNxi14</name>
    <dbReference type="NCBI Taxonomy" id="2825475"/>
    <lineage>
        <taxon>Viruses</taxon>
        <taxon>Duplodnaviria</taxon>
        <taxon>Heunggongvirae</taxon>
        <taxon>Uroviricota</taxon>
        <taxon>Caudoviricetes</taxon>
    </lineage>
</organism>
<protein>
    <submittedName>
        <fullName evidence="1">Uncharacterized protein</fullName>
    </submittedName>
</protein>
<evidence type="ECO:0000313" key="1">
    <source>
        <dbReference type="EMBL" id="DAG06194.1"/>
    </source>
</evidence>